<dbReference type="EMBL" id="JAHYBX010000001">
    <property type="protein sequence ID" value="MCA1855386.1"/>
    <property type="molecule type" value="Genomic_DNA"/>
</dbReference>
<name>A0ABS7Y6U3_9BURK</name>
<keyword evidence="3" id="KW-1185">Reference proteome</keyword>
<gene>
    <name evidence="2" type="ORF">LE190_05535</name>
</gene>
<evidence type="ECO:0000259" key="1">
    <source>
        <dbReference type="SMART" id="SM00245"/>
    </source>
</evidence>
<dbReference type="Gene3D" id="3.90.226.10">
    <property type="entry name" value="2-enoyl-CoA Hydratase, Chain A, domain 1"/>
    <property type="match status" value="1"/>
</dbReference>
<dbReference type="RefSeq" id="WP_225237743.1">
    <property type="nucleotide sequence ID" value="NZ_JAHYBX010000001.1"/>
</dbReference>
<dbReference type="Proteomes" id="UP001198602">
    <property type="component" value="Unassembled WGS sequence"/>
</dbReference>
<evidence type="ECO:0000313" key="2">
    <source>
        <dbReference type="EMBL" id="MCA1855386.1"/>
    </source>
</evidence>
<dbReference type="SMART" id="SM00245">
    <property type="entry name" value="TSPc"/>
    <property type="match status" value="1"/>
</dbReference>
<evidence type="ECO:0000313" key="3">
    <source>
        <dbReference type="Proteomes" id="UP001198602"/>
    </source>
</evidence>
<sequence length="316" mass="34341">MAVAAPDARLAPQERSKAIQDIATQFEKIYFDPEVGQRMARDLRSRLQRGEYEDITSSRELAKVLSAHIDLICKESHTGVVYHEDDQLAGSPAADAAAFERREEERLAQLRAANYYFAPLQRFEGNIALIRFDGFARPDEAGAFVDSLMSEVADAAALVFDLRGNTGGSSELIPVLASYLFDDEPIHLFTRSDRKRGTSTESWTRPAQAAKRFGSRKPVYILVGKETFSAAENFAYTMQQLKRATIVGEKTRGGSHGAFGKPVTPHLVAHVATISTVNAVSKTDFGTGVLPDLAVPAADALPAALAVARVALAHAH</sequence>
<comment type="caution">
    <text evidence="2">The sequence shown here is derived from an EMBL/GenBank/DDBJ whole genome shotgun (WGS) entry which is preliminary data.</text>
</comment>
<dbReference type="Gene3D" id="3.30.750.44">
    <property type="match status" value="1"/>
</dbReference>
<proteinExistence type="predicted"/>
<dbReference type="InterPro" id="IPR005151">
    <property type="entry name" value="Tail-specific_protease"/>
</dbReference>
<accession>A0ABS7Y6U3</accession>
<dbReference type="PANTHER" id="PTHR11261:SF3">
    <property type="entry name" value="RETINOL-BINDING PROTEIN 3"/>
    <property type="match status" value="1"/>
</dbReference>
<dbReference type="SUPFAM" id="SSF52096">
    <property type="entry name" value="ClpP/crotonase"/>
    <property type="match status" value="1"/>
</dbReference>
<dbReference type="PANTHER" id="PTHR11261">
    <property type="entry name" value="INTERPHOTORECEPTOR RETINOID-BINDING PROTEIN"/>
    <property type="match status" value="1"/>
</dbReference>
<reference evidence="2 3" key="1">
    <citation type="submission" date="2021-07" db="EMBL/GenBank/DDBJ databases">
        <title>Characterization of Violacein-producing bacteria and related species.</title>
        <authorList>
            <person name="Wilson H.S."/>
            <person name="De Leon M.E."/>
        </authorList>
    </citation>
    <scope>NUCLEOTIDE SEQUENCE [LARGE SCALE GENOMIC DNA]</scope>
    <source>
        <strain evidence="2 3">HSC-2F05</strain>
    </source>
</reference>
<organism evidence="2 3">
    <name type="scientific">Massilia hydrophila</name>
    <dbReference type="NCBI Taxonomy" id="3044279"/>
    <lineage>
        <taxon>Bacteria</taxon>
        <taxon>Pseudomonadati</taxon>
        <taxon>Pseudomonadota</taxon>
        <taxon>Betaproteobacteria</taxon>
        <taxon>Burkholderiales</taxon>
        <taxon>Oxalobacteraceae</taxon>
        <taxon>Telluria group</taxon>
        <taxon>Massilia</taxon>
    </lineage>
</organism>
<dbReference type="CDD" id="cd07563">
    <property type="entry name" value="Peptidase_S41_IRBP"/>
    <property type="match status" value="1"/>
</dbReference>
<protein>
    <submittedName>
        <fullName evidence="2">S41 family peptidase</fullName>
    </submittedName>
</protein>
<dbReference type="InterPro" id="IPR029045">
    <property type="entry name" value="ClpP/crotonase-like_dom_sf"/>
</dbReference>
<dbReference type="Pfam" id="PF03572">
    <property type="entry name" value="Peptidase_S41"/>
    <property type="match status" value="1"/>
</dbReference>
<feature type="domain" description="Tail specific protease" evidence="1">
    <location>
        <begin position="103"/>
        <end position="296"/>
    </location>
</feature>